<name>A0ABX6ITZ7_9CHLA</name>
<evidence type="ECO:0000313" key="1">
    <source>
        <dbReference type="EMBL" id="QHP83517.1"/>
    </source>
</evidence>
<evidence type="ECO:0000313" key="2">
    <source>
        <dbReference type="Proteomes" id="UP000512184"/>
    </source>
</evidence>
<dbReference type="EMBL" id="CP035278">
    <property type="protein sequence ID" value="QHP83517.1"/>
    <property type="molecule type" value="Genomic_DNA"/>
</dbReference>
<protein>
    <submittedName>
        <fullName evidence="1">Uncharacterized protein</fullName>
    </submittedName>
</protein>
<dbReference type="Proteomes" id="UP000512184">
    <property type="component" value="Chromosome"/>
</dbReference>
<proteinExistence type="predicted"/>
<sequence length="41" mass="4244">MLAFRLSLSSVVFCATLSVAEGTGKLVRAVENLTAENCNAG</sequence>
<organism evidence="1 2">
    <name type="scientific">Chlamydia suis</name>
    <dbReference type="NCBI Taxonomy" id="83559"/>
    <lineage>
        <taxon>Bacteria</taxon>
        <taxon>Pseudomonadati</taxon>
        <taxon>Chlamydiota</taxon>
        <taxon>Chlamydiia</taxon>
        <taxon>Chlamydiales</taxon>
        <taxon>Chlamydiaceae</taxon>
        <taxon>Chlamydia/Chlamydophila group</taxon>
        <taxon>Chlamydia</taxon>
    </lineage>
</organism>
<gene>
    <name evidence="1" type="primary">hypothetical protein</name>
    <name evidence="1" type="ORF">Chls_642</name>
</gene>
<keyword evidence="2" id="KW-1185">Reference proteome</keyword>
<accession>A0ABX6ITZ7</accession>
<reference evidence="1" key="1">
    <citation type="submission" date="2019-01" db="EMBL/GenBank/DDBJ databases">
        <title>Whole genome sequencing and annotation enables comparative genome analysis that reveals unique features of the Chlamydia suis R19 Genome.</title>
        <authorList>
            <person name="Dimond Z.E."/>
        </authorList>
    </citation>
    <scope>NUCLEOTIDE SEQUENCE [LARGE SCALE GENOMIC DNA]</scope>
    <source>
        <strain evidence="1">R19</strain>
    </source>
</reference>